<dbReference type="InterPro" id="IPR017972">
    <property type="entry name" value="Cyt_P450_CS"/>
</dbReference>
<evidence type="ECO:0000256" key="5">
    <source>
        <dbReference type="ARBA" id="ARBA00023002"/>
    </source>
</evidence>
<keyword evidence="7 9" id="KW-0503">Monooxygenase</keyword>
<dbReference type="Pfam" id="PF00067">
    <property type="entry name" value="p450"/>
    <property type="match status" value="1"/>
</dbReference>
<evidence type="ECO:0000256" key="8">
    <source>
        <dbReference type="PIRSR" id="PIRSR602401-1"/>
    </source>
</evidence>
<evidence type="ECO:0000256" key="6">
    <source>
        <dbReference type="ARBA" id="ARBA00023004"/>
    </source>
</evidence>
<name>S8DUC3_FOMSC</name>
<evidence type="ECO:0000256" key="9">
    <source>
        <dbReference type="RuleBase" id="RU000461"/>
    </source>
</evidence>
<dbReference type="GO" id="GO:0005506">
    <property type="term" value="F:iron ion binding"/>
    <property type="evidence" value="ECO:0007669"/>
    <property type="project" value="InterPro"/>
</dbReference>
<evidence type="ECO:0000256" key="7">
    <source>
        <dbReference type="ARBA" id="ARBA00023033"/>
    </source>
</evidence>
<dbReference type="Proteomes" id="UP000015241">
    <property type="component" value="Unassembled WGS sequence"/>
</dbReference>
<evidence type="ECO:0000256" key="4">
    <source>
        <dbReference type="ARBA" id="ARBA00022723"/>
    </source>
</evidence>
<comment type="similarity">
    <text evidence="3 9">Belongs to the cytochrome P450 family.</text>
</comment>
<dbReference type="InParanoid" id="S8DUC3"/>
<gene>
    <name evidence="10" type="ORF">FOMPIDRAFT_1169313</name>
</gene>
<dbReference type="EMBL" id="KE504222">
    <property type="protein sequence ID" value="EPS94823.1"/>
    <property type="molecule type" value="Genomic_DNA"/>
</dbReference>
<dbReference type="InterPro" id="IPR036396">
    <property type="entry name" value="Cyt_P450_sf"/>
</dbReference>
<evidence type="ECO:0000313" key="10">
    <source>
        <dbReference type="EMBL" id="EPS94823.1"/>
    </source>
</evidence>
<keyword evidence="5 9" id="KW-0560">Oxidoreductase</keyword>
<reference evidence="10 11" key="1">
    <citation type="journal article" date="2012" name="Science">
        <title>The Paleozoic origin of enzymatic lignin decomposition reconstructed from 31 fungal genomes.</title>
        <authorList>
            <person name="Floudas D."/>
            <person name="Binder M."/>
            <person name="Riley R."/>
            <person name="Barry K."/>
            <person name="Blanchette R.A."/>
            <person name="Henrissat B."/>
            <person name="Martinez A.T."/>
            <person name="Otillar R."/>
            <person name="Spatafora J.W."/>
            <person name="Yadav J.S."/>
            <person name="Aerts A."/>
            <person name="Benoit I."/>
            <person name="Boyd A."/>
            <person name="Carlson A."/>
            <person name="Copeland A."/>
            <person name="Coutinho P.M."/>
            <person name="de Vries R.P."/>
            <person name="Ferreira P."/>
            <person name="Findley K."/>
            <person name="Foster B."/>
            <person name="Gaskell J."/>
            <person name="Glotzer D."/>
            <person name="Gorecki P."/>
            <person name="Heitman J."/>
            <person name="Hesse C."/>
            <person name="Hori C."/>
            <person name="Igarashi K."/>
            <person name="Jurgens J.A."/>
            <person name="Kallen N."/>
            <person name="Kersten P."/>
            <person name="Kohler A."/>
            <person name="Kuees U."/>
            <person name="Kumar T.K.A."/>
            <person name="Kuo A."/>
            <person name="LaButti K."/>
            <person name="Larrondo L.F."/>
            <person name="Lindquist E."/>
            <person name="Ling A."/>
            <person name="Lombard V."/>
            <person name="Lucas S."/>
            <person name="Lundell T."/>
            <person name="Martin R."/>
            <person name="McLaughlin D.J."/>
            <person name="Morgenstern I."/>
            <person name="Morin E."/>
            <person name="Murat C."/>
            <person name="Nagy L.G."/>
            <person name="Nolan M."/>
            <person name="Ohm R.A."/>
            <person name="Patyshakuliyeva A."/>
            <person name="Rokas A."/>
            <person name="Ruiz-Duenas F.J."/>
            <person name="Sabat G."/>
            <person name="Salamov A."/>
            <person name="Samejima M."/>
            <person name="Schmutz J."/>
            <person name="Slot J.C."/>
            <person name="St John F."/>
            <person name="Stenlid J."/>
            <person name="Sun H."/>
            <person name="Sun S."/>
            <person name="Syed K."/>
            <person name="Tsang A."/>
            <person name="Wiebenga A."/>
            <person name="Young D."/>
            <person name="Pisabarro A."/>
            <person name="Eastwood D.C."/>
            <person name="Martin F."/>
            <person name="Cullen D."/>
            <person name="Grigoriev I.V."/>
            <person name="Hibbett D.S."/>
        </authorList>
    </citation>
    <scope>NUCLEOTIDE SEQUENCE</scope>
    <source>
        <strain evidence="11">FP-58527</strain>
    </source>
</reference>
<dbReference type="GO" id="GO:0004497">
    <property type="term" value="F:monooxygenase activity"/>
    <property type="evidence" value="ECO:0007669"/>
    <property type="project" value="UniProtKB-KW"/>
</dbReference>
<protein>
    <recommendedName>
        <fullName evidence="12">Cytochrome P450</fullName>
    </recommendedName>
</protein>
<comment type="cofactor">
    <cofactor evidence="1 8">
        <name>heme</name>
        <dbReference type="ChEBI" id="CHEBI:30413"/>
    </cofactor>
</comment>
<dbReference type="OrthoDB" id="6692864at2759"/>
<dbReference type="InterPro" id="IPR002401">
    <property type="entry name" value="Cyt_P450_E_grp-I"/>
</dbReference>
<keyword evidence="8 9" id="KW-0349">Heme</keyword>
<keyword evidence="6 8" id="KW-0408">Iron</keyword>
<dbReference type="PANTHER" id="PTHR24305">
    <property type="entry name" value="CYTOCHROME P450"/>
    <property type="match status" value="1"/>
</dbReference>
<evidence type="ECO:0008006" key="12">
    <source>
        <dbReference type="Google" id="ProtNLM"/>
    </source>
</evidence>
<proteinExistence type="inferred from homology"/>
<dbReference type="Gene3D" id="1.10.630.10">
    <property type="entry name" value="Cytochrome P450"/>
    <property type="match status" value="1"/>
</dbReference>
<dbReference type="PRINTS" id="PR00463">
    <property type="entry name" value="EP450I"/>
</dbReference>
<evidence type="ECO:0000256" key="2">
    <source>
        <dbReference type="ARBA" id="ARBA00005179"/>
    </source>
</evidence>
<dbReference type="GO" id="GO:0016705">
    <property type="term" value="F:oxidoreductase activity, acting on paired donors, with incorporation or reduction of molecular oxygen"/>
    <property type="evidence" value="ECO:0007669"/>
    <property type="project" value="InterPro"/>
</dbReference>
<evidence type="ECO:0000256" key="1">
    <source>
        <dbReference type="ARBA" id="ARBA00001971"/>
    </source>
</evidence>
<dbReference type="InterPro" id="IPR001128">
    <property type="entry name" value="Cyt_P450"/>
</dbReference>
<sequence>MNLPLPALALAYGTYYCSIMLSTTLYRLSPRHPLALYPGPLPCKATKLWMMYQANTGKLHEYIRGLHATYGSIVRIGPNELSVVDADLIPRILGSEGMPKGSLWEGRRISGKRGAGAKNTRGNLIGNRYKDRHAEARKTWNRAFTPAAMKDYEPILIRRVGQLIDGLKSKGAAGPVDLSLWLSYCIFDFMGDMVFGGGFELMHEGDRDGIYRTMVAGLHLPALTQQIPWVAPALPYVPWVGRHMKALGQFAFKCITKRLQEGSVTNDLFYHLLDEVPNPEMQTPFPVIMTNAVTAMLAGSDTTAVALCNAFFCVLAHPAAHACLLAELDAAFPSGAGEPVDAAQLAGLPYLNAVINETLRLYPSIPTSLQRAPEPGTGTHRISESLVIDERTAVLVPPYVLHRDPRYFSPDPDRFWPERWLRKDDPAVVTNAAAFIPFSSGAPNCVGRPVALLALRMVLAWVVLRLDLRLAEGYEVHRWEADLKDYFAFQKGALPVMLTPRQ</sequence>
<dbReference type="HOGENOM" id="CLU_001570_14_10_1"/>
<dbReference type="PANTHER" id="PTHR24305:SF187">
    <property type="entry name" value="P450, PUTATIVE (EUROFUNG)-RELATED"/>
    <property type="match status" value="1"/>
</dbReference>
<dbReference type="SUPFAM" id="SSF48264">
    <property type="entry name" value="Cytochrome P450"/>
    <property type="match status" value="1"/>
</dbReference>
<evidence type="ECO:0000256" key="3">
    <source>
        <dbReference type="ARBA" id="ARBA00010617"/>
    </source>
</evidence>
<dbReference type="AlphaFoldDB" id="S8DUC3"/>
<comment type="pathway">
    <text evidence="2">Secondary metabolite biosynthesis.</text>
</comment>
<dbReference type="InterPro" id="IPR050121">
    <property type="entry name" value="Cytochrome_P450_monoxygenase"/>
</dbReference>
<evidence type="ECO:0000313" key="11">
    <source>
        <dbReference type="Proteomes" id="UP000015241"/>
    </source>
</evidence>
<dbReference type="STRING" id="743788.S8DUC3"/>
<dbReference type="GO" id="GO:0020037">
    <property type="term" value="F:heme binding"/>
    <property type="evidence" value="ECO:0007669"/>
    <property type="project" value="InterPro"/>
</dbReference>
<dbReference type="eggNOG" id="KOG0157">
    <property type="taxonomic scope" value="Eukaryota"/>
</dbReference>
<organism evidence="10 11">
    <name type="scientific">Fomitopsis schrenkii</name>
    <name type="common">Brown rot fungus</name>
    <dbReference type="NCBI Taxonomy" id="2126942"/>
    <lineage>
        <taxon>Eukaryota</taxon>
        <taxon>Fungi</taxon>
        <taxon>Dikarya</taxon>
        <taxon>Basidiomycota</taxon>
        <taxon>Agaricomycotina</taxon>
        <taxon>Agaricomycetes</taxon>
        <taxon>Polyporales</taxon>
        <taxon>Fomitopsis</taxon>
    </lineage>
</organism>
<keyword evidence="11" id="KW-1185">Reference proteome</keyword>
<keyword evidence="4 8" id="KW-0479">Metal-binding</keyword>
<dbReference type="PROSITE" id="PS00086">
    <property type="entry name" value="CYTOCHROME_P450"/>
    <property type="match status" value="1"/>
</dbReference>
<feature type="binding site" description="axial binding residue" evidence="8">
    <location>
        <position position="445"/>
    </location>
    <ligand>
        <name>heme</name>
        <dbReference type="ChEBI" id="CHEBI:30413"/>
    </ligand>
    <ligandPart>
        <name>Fe</name>
        <dbReference type="ChEBI" id="CHEBI:18248"/>
    </ligandPart>
</feature>
<dbReference type="PRINTS" id="PR00385">
    <property type="entry name" value="P450"/>
</dbReference>
<accession>S8DUC3</accession>